<reference evidence="2 3" key="1">
    <citation type="submission" date="2018-05" db="EMBL/GenBank/DDBJ databases">
        <title>Genetic diversity of glacier-inhabiting Cryobacterium bacteria in China and description of Cryobacterium mengkeensis sp. nov. and Arthrobacter glacialis sp. nov.</title>
        <authorList>
            <person name="Liu Q."/>
            <person name="Xin Y.-H."/>
        </authorList>
    </citation>
    <scope>NUCLEOTIDE SEQUENCE [LARGE SCALE GENOMIC DNA]</scope>
    <source>
        <strain evidence="2 3">SK-1</strain>
    </source>
</reference>
<organism evidence="2 3">
    <name type="scientific">Cryobacterium arcticum</name>
    <dbReference type="NCBI Taxonomy" id="670052"/>
    <lineage>
        <taxon>Bacteria</taxon>
        <taxon>Bacillati</taxon>
        <taxon>Actinomycetota</taxon>
        <taxon>Actinomycetes</taxon>
        <taxon>Micrococcales</taxon>
        <taxon>Microbacteriaceae</taxon>
        <taxon>Cryobacterium</taxon>
    </lineage>
</organism>
<dbReference type="PANTHER" id="PTHR47129:SF1">
    <property type="entry name" value="NMRA-LIKE DOMAIN-CONTAINING PROTEIN"/>
    <property type="match status" value="1"/>
</dbReference>
<dbReference type="Gene3D" id="3.90.25.10">
    <property type="entry name" value="UDP-galactose 4-epimerase, domain 1"/>
    <property type="match status" value="1"/>
</dbReference>
<comment type="caution">
    <text evidence="2">The sequence shown here is derived from an EMBL/GenBank/DDBJ whole genome shotgun (WGS) entry which is preliminary data.</text>
</comment>
<evidence type="ECO:0000313" key="3">
    <source>
        <dbReference type="Proteomes" id="UP000246722"/>
    </source>
</evidence>
<feature type="domain" description="NAD(P)-binding" evidence="1">
    <location>
        <begin position="7"/>
        <end position="189"/>
    </location>
</feature>
<dbReference type="OrthoDB" id="5510591at2"/>
<dbReference type="Gene3D" id="3.40.50.720">
    <property type="entry name" value="NAD(P)-binding Rossmann-like Domain"/>
    <property type="match status" value="1"/>
</dbReference>
<gene>
    <name evidence="2" type="ORF">CTB96_07905</name>
</gene>
<accession>A0A317ZXX5</accession>
<dbReference type="EMBL" id="QHLY01000008">
    <property type="protein sequence ID" value="PXA70357.1"/>
    <property type="molecule type" value="Genomic_DNA"/>
</dbReference>
<dbReference type="CDD" id="cd05269">
    <property type="entry name" value="TMR_SDR_a"/>
    <property type="match status" value="1"/>
</dbReference>
<dbReference type="InterPro" id="IPR052718">
    <property type="entry name" value="NmrA-type_oxidoreductase"/>
</dbReference>
<sequence length="286" mass="28851">MSIVVTGATGQLGNLIVEHLINRGVAPAEITAVGRNTARLAHLAATGVATAVIDYSSPASLAAAFAGAGADQLMLVSGSEVGQRVAQHTNAITAAVAAGVRHIVYTSAPAATTSALILAPEHKATEEALQAAGVPFTILRNGWYTENYTAAIVQARENGVYLTSAGDGRVASASRTDYAEAAAVVLTTPGHDNAVYELAGDVAWTGTDMAEALTEVVGRPVVFSSVSPEEHTAILTGAGLDGGTVGFVVALDGNTRDGLLAGGSTELATLIGRPTTPLIEGLRAIA</sequence>
<dbReference type="InterPro" id="IPR036291">
    <property type="entry name" value="NAD(P)-bd_dom_sf"/>
</dbReference>
<dbReference type="Proteomes" id="UP000246722">
    <property type="component" value="Unassembled WGS sequence"/>
</dbReference>
<name>A0A317ZXX5_9MICO</name>
<protein>
    <submittedName>
        <fullName evidence="2">NAD(P)-dependent oxidoreductase</fullName>
    </submittedName>
</protein>
<dbReference type="PANTHER" id="PTHR47129">
    <property type="entry name" value="QUINONE OXIDOREDUCTASE 2"/>
    <property type="match status" value="1"/>
</dbReference>
<keyword evidence="3" id="KW-1185">Reference proteome</keyword>
<dbReference type="SUPFAM" id="SSF51735">
    <property type="entry name" value="NAD(P)-binding Rossmann-fold domains"/>
    <property type="match status" value="1"/>
</dbReference>
<evidence type="ECO:0000313" key="2">
    <source>
        <dbReference type="EMBL" id="PXA70357.1"/>
    </source>
</evidence>
<dbReference type="AlphaFoldDB" id="A0A317ZXX5"/>
<proteinExistence type="predicted"/>
<evidence type="ECO:0000259" key="1">
    <source>
        <dbReference type="Pfam" id="PF13460"/>
    </source>
</evidence>
<dbReference type="InterPro" id="IPR016040">
    <property type="entry name" value="NAD(P)-bd_dom"/>
</dbReference>
<dbReference type="Pfam" id="PF13460">
    <property type="entry name" value="NAD_binding_10"/>
    <property type="match status" value="1"/>
</dbReference>
<dbReference type="RefSeq" id="WP_110126386.1">
    <property type="nucleotide sequence ID" value="NZ_QHLY01000008.1"/>
</dbReference>